<organism evidence="2 3">
    <name type="scientific">Anaeromyxobacter paludicola</name>
    <dbReference type="NCBI Taxonomy" id="2918171"/>
    <lineage>
        <taxon>Bacteria</taxon>
        <taxon>Pseudomonadati</taxon>
        <taxon>Myxococcota</taxon>
        <taxon>Myxococcia</taxon>
        <taxon>Myxococcales</taxon>
        <taxon>Cystobacterineae</taxon>
        <taxon>Anaeromyxobacteraceae</taxon>
        <taxon>Anaeromyxobacter</taxon>
    </lineage>
</organism>
<evidence type="ECO:0000313" key="2">
    <source>
        <dbReference type="EMBL" id="BDG09291.1"/>
    </source>
</evidence>
<accession>A0ABM7XBU1</accession>
<dbReference type="Proteomes" id="UP001162734">
    <property type="component" value="Chromosome"/>
</dbReference>
<keyword evidence="1" id="KW-0732">Signal</keyword>
<evidence type="ECO:0000256" key="1">
    <source>
        <dbReference type="SAM" id="SignalP"/>
    </source>
</evidence>
<proteinExistence type="predicted"/>
<protein>
    <recommendedName>
        <fullName evidence="4">Lipoprotein</fullName>
    </recommendedName>
</protein>
<dbReference type="PROSITE" id="PS51257">
    <property type="entry name" value="PROKAR_LIPOPROTEIN"/>
    <property type="match status" value="1"/>
</dbReference>
<reference evidence="3" key="1">
    <citation type="journal article" date="2022" name="Int. J. Syst. Evol. Microbiol.">
        <title>Anaeromyxobacter oryzae sp. nov., Anaeromyxobacter diazotrophicus sp. nov. and Anaeromyxobacter paludicola sp. nov., isolated from paddy soils.</title>
        <authorList>
            <person name="Itoh H."/>
            <person name="Xu Z."/>
            <person name="Mise K."/>
            <person name="Masuda Y."/>
            <person name="Ushijima N."/>
            <person name="Hayakawa C."/>
            <person name="Shiratori Y."/>
            <person name="Senoo K."/>
        </authorList>
    </citation>
    <scope>NUCLEOTIDE SEQUENCE [LARGE SCALE GENOMIC DNA]</scope>
    <source>
        <strain evidence="3">Red630</strain>
    </source>
</reference>
<name>A0ABM7XBU1_9BACT</name>
<feature type="signal peptide" evidence="1">
    <location>
        <begin position="1"/>
        <end position="24"/>
    </location>
</feature>
<feature type="chain" id="PRO_5046143930" description="Lipoprotein" evidence="1">
    <location>
        <begin position="25"/>
        <end position="100"/>
    </location>
</feature>
<dbReference type="EMBL" id="AP025592">
    <property type="protein sequence ID" value="BDG09291.1"/>
    <property type="molecule type" value="Genomic_DNA"/>
</dbReference>
<keyword evidence="3" id="KW-1185">Reference proteome</keyword>
<evidence type="ECO:0000313" key="3">
    <source>
        <dbReference type="Proteomes" id="UP001162734"/>
    </source>
</evidence>
<evidence type="ECO:0008006" key="4">
    <source>
        <dbReference type="Google" id="ProtNLM"/>
    </source>
</evidence>
<gene>
    <name evidence="2" type="ORF">AMPC_24040</name>
</gene>
<dbReference type="RefSeq" id="WP_248341292.1">
    <property type="nucleotide sequence ID" value="NZ_AP025592.1"/>
</dbReference>
<sequence length="100" mass="9842">MTRALPLALVAAALTLAGCGPDCARYCAKVASCEAARAAAGQTSIFENWDQADPAKAEAACNSACDVTGGEKSHTIDCVLGHDCAAIAGGACEVTGTAAP</sequence>